<protein>
    <recommendedName>
        <fullName evidence="3">VOC family protein</fullName>
    </recommendedName>
</protein>
<dbReference type="RefSeq" id="WP_183955845.1">
    <property type="nucleotide sequence ID" value="NZ_JACIEB010000005.1"/>
</dbReference>
<evidence type="ECO:0000313" key="1">
    <source>
        <dbReference type="EMBL" id="MBB3982789.1"/>
    </source>
</evidence>
<dbReference type="Proteomes" id="UP000552757">
    <property type="component" value="Unassembled WGS sequence"/>
</dbReference>
<gene>
    <name evidence="1" type="ORF">GGR44_002455</name>
</gene>
<dbReference type="Pfam" id="PF13669">
    <property type="entry name" value="Glyoxalase_4"/>
    <property type="match status" value="1"/>
</dbReference>
<evidence type="ECO:0000313" key="2">
    <source>
        <dbReference type="Proteomes" id="UP000552757"/>
    </source>
</evidence>
<dbReference type="AlphaFoldDB" id="A0A7W6GR73"/>
<comment type="caution">
    <text evidence="1">The sequence shown here is derived from an EMBL/GenBank/DDBJ whole genome shotgun (WGS) entry which is preliminary data.</text>
</comment>
<accession>A0A7W6GR73</accession>
<keyword evidence="2" id="KW-1185">Reference proteome</keyword>
<evidence type="ECO:0008006" key="3">
    <source>
        <dbReference type="Google" id="ProtNLM"/>
    </source>
</evidence>
<name>A0A7W6GR73_9SPHN</name>
<dbReference type="EMBL" id="JACIEB010000005">
    <property type="protein sequence ID" value="MBB3982789.1"/>
    <property type="molecule type" value="Genomic_DNA"/>
</dbReference>
<reference evidence="1 2" key="1">
    <citation type="submission" date="2020-08" db="EMBL/GenBank/DDBJ databases">
        <title>Genomic Encyclopedia of Type Strains, Phase IV (KMG-IV): sequencing the most valuable type-strain genomes for metagenomic binning, comparative biology and taxonomic classification.</title>
        <authorList>
            <person name="Goeker M."/>
        </authorList>
    </citation>
    <scope>NUCLEOTIDE SEQUENCE [LARGE SCALE GENOMIC DNA]</scope>
    <source>
        <strain evidence="1 2">DSM 29348</strain>
    </source>
</reference>
<dbReference type="InterPro" id="IPR029068">
    <property type="entry name" value="Glyas_Bleomycin-R_OHBP_Dase"/>
</dbReference>
<dbReference type="SUPFAM" id="SSF54593">
    <property type="entry name" value="Glyoxalase/Bleomycin resistance protein/Dihydroxybiphenyl dioxygenase"/>
    <property type="match status" value="1"/>
</dbReference>
<dbReference type="Gene3D" id="3.10.180.10">
    <property type="entry name" value="2,3-Dihydroxybiphenyl 1,2-Dioxygenase, domain 1"/>
    <property type="match status" value="1"/>
</dbReference>
<proteinExistence type="predicted"/>
<sequence length="169" mass="18853">MFARPNSQHSQVAYVTNDLDAAIEAFGREYDAPAFYTFTNANSGSDENGEQLRIALARVNGVEIELIEPIGNTAPVFSDVLPGGDELAIRFHHICFRIDGPLENWDAHIATLDFDRHPIVFKGALGEMMRFIYTDERRTLGHYVEHVWLAPEILAQIQGATPAYPPARA</sequence>
<organism evidence="1 2">
    <name type="scientific">Sphingobium fontiphilum</name>
    <dbReference type="NCBI Taxonomy" id="944425"/>
    <lineage>
        <taxon>Bacteria</taxon>
        <taxon>Pseudomonadati</taxon>
        <taxon>Pseudomonadota</taxon>
        <taxon>Alphaproteobacteria</taxon>
        <taxon>Sphingomonadales</taxon>
        <taxon>Sphingomonadaceae</taxon>
        <taxon>Sphingobium</taxon>
    </lineage>
</organism>